<feature type="domain" description="Alpha/beta hydrolase fold-3" evidence="3">
    <location>
        <begin position="298"/>
        <end position="489"/>
    </location>
</feature>
<dbReference type="InterPro" id="IPR050300">
    <property type="entry name" value="GDXG_lipolytic_enzyme"/>
</dbReference>
<dbReference type="PANTHER" id="PTHR48081">
    <property type="entry name" value="AB HYDROLASE SUPERFAMILY PROTEIN C4A8.06C"/>
    <property type="match status" value="1"/>
</dbReference>
<accession>A0ABU1AFX0</accession>
<dbReference type="RefSeq" id="WP_308984163.1">
    <property type="nucleotide sequence ID" value="NZ_JARXIC010000005.1"/>
</dbReference>
<dbReference type="GO" id="GO:0016787">
    <property type="term" value="F:hydrolase activity"/>
    <property type="evidence" value="ECO:0007669"/>
    <property type="project" value="UniProtKB-KW"/>
</dbReference>
<dbReference type="InterPro" id="IPR013094">
    <property type="entry name" value="AB_hydrolase_3"/>
</dbReference>
<gene>
    <name evidence="4" type="ORF">QEH59_04555</name>
</gene>
<proteinExistence type="inferred from homology"/>
<keyword evidence="5" id="KW-1185">Reference proteome</keyword>
<evidence type="ECO:0000256" key="2">
    <source>
        <dbReference type="ARBA" id="ARBA00022801"/>
    </source>
</evidence>
<evidence type="ECO:0000313" key="4">
    <source>
        <dbReference type="EMBL" id="MDQ8193680.1"/>
    </source>
</evidence>
<dbReference type="InterPro" id="IPR029058">
    <property type="entry name" value="AB_hydrolase_fold"/>
</dbReference>
<comment type="similarity">
    <text evidence="1">Belongs to the 'GDXG' lipolytic enzyme family.</text>
</comment>
<organism evidence="4 5">
    <name type="scientific">Thalassobacterium sedimentorum</name>
    <dbReference type="NCBI Taxonomy" id="3041258"/>
    <lineage>
        <taxon>Bacteria</taxon>
        <taxon>Pseudomonadati</taxon>
        <taxon>Verrucomicrobiota</taxon>
        <taxon>Opitutia</taxon>
        <taxon>Puniceicoccales</taxon>
        <taxon>Coraliomargaritaceae</taxon>
        <taxon>Thalassobacterium</taxon>
    </lineage>
</organism>
<evidence type="ECO:0000256" key="1">
    <source>
        <dbReference type="ARBA" id="ARBA00010515"/>
    </source>
</evidence>
<dbReference type="SUPFAM" id="SSF53474">
    <property type="entry name" value="alpha/beta-Hydrolases"/>
    <property type="match status" value="1"/>
</dbReference>
<dbReference type="Proteomes" id="UP001243717">
    <property type="component" value="Unassembled WGS sequence"/>
</dbReference>
<dbReference type="EMBL" id="JARXIC010000005">
    <property type="protein sequence ID" value="MDQ8193680.1"/>
    <property type="molecule type" value="Genomic_DNA"/>
</dbReference>
<dbReference type="InterPro" id="IPR002168">
    <property type="entry name" value="Lipase_GDXG_HIS_AS"/>
</dbReference>
<keyword evidence="2 4" id="KW-0378">Hydrolase</keyword>
<reference evidence="4 5" key="1">
    <citation type="submission" date="2023-04" db="EMBL/GenBank/DDBJ databases">
        <title>A novel bacteria isolated from coastal sediment.</title>
        <authorList>
            <person name="Liu X.-J."/>
            <person name="Du Z.-J."/>
        </authorList>
    </citation>
    <scope>NUCLEOTIDE SEQUENCE [LARGE SCALE GENOMIC DNA]</scope>
    <source>
        <strain evidence="4 5">SDUM461004</strain>
    </source>
</reference>
<comment type="caution">
    <text evidence="4">The sequence shown here is derived from an EMBL/GenBank/DDBJ whole genome shotgun (WGS) entry which is preliminary data.</text>
</comment>
<dbReference type="Gene3D" id="3.40.50.1820">
    <property type="entry name" value="alpha/beta hydrolase"/>
    <property type="match status" value="1"/>
</dbReference>
<evidence type="ECO:0000313" key="5">
    <source>
        <dbReference type="Proteomes" id="UP001243717"/>
    </source>
</evidence>
<evidence type="ECO:0000259" key="3">
    <source>
        <dbReference type="Pfam" id="PF07859"/>
    </source>
</evidence>
<sequence length="520" mass="56808">MRFQGVQVVLISVGIILGLLRSAVASVENFDWGGRVSGRDTLAVGDPISGIPLLDGVGCWQHLDKSQVPVLGGAAGIGNGRAVFPAASDGKVRNSGIQLPLEPLTGPFSVELTIRMKAPLQGGGGFDGFYYGLFDDSAEKNLLVNKERDRIWFRINPLGVATLHLTAGEEHYTQRAQVEFPVDETVQLKLSLTSRKLILERVEQHDSQKIIELNYRTRLRLNAMALNAIGLRSLELDSIAWSGAESRSTALRVGSDLHLSVPKFVQQSYTYQVLGHTSYQLEVFMPTLGALSELRPSILFLHGGSWKSGNRTAFYPQCRELAERGMIAISADYRTKGRDGVEPIEAVRDAKVAMRWIKSNAASLGIDPQRIAAGGGSAGGQLALSLALESEIDVPNPRAISTRPDALVLFNPVLNTGPDGFANHLVREYWEQFSPYHQLKTGLPPMLIMIGDRDNVSPPDMVQSFVSRARALGNEVEVEVYPGEKHGFFNPGFSPNGYDQTISKAKGFLNTRGFFSDFDS</sequence>
<dbReference type="Pfam" id="PF07859">
    <property type="entry name" value="Abhydrolase_3"/>
    <property type="match status" value="1"/>
</dbReference>
<dbReference type="PROSITE" id="PS01173">
    <property type="entry name" value="LIPASE_GDXG_HIS"/>
    <property type="match status" value="1"/>
</dbReference>
<dbReference type="PANTHER" id="PTHR48081:SF30">
    <property type="entry name" value="ACETYL-HYDROLASE LIPR-RELATED"/>
    <property type="match status" value="1"/>
</dbReference>
<protein>
    <submittedName>
        <fullName evidence="4">Alpha/beta hydrolase fold domain-containing protein</fullName>
    </submittedName>
</protein>
<name>A0ABU1AFX0_9BACT</name>